<gene>
    <name evidence="2" type="ORF">E1218_20665</name>
</gene>
<dbReference type="InterPro" id="IPR050982">
    <property type="entry name" value="Auxin_biosynth/cation_transpt"/>
</dbReference>
<dbReference type="GO" id="GO:0050660">
    <property type="term" value="F:flavin adenine dinucleotide binding"/>
    <property type="evidence" value="ECO:0007669"/>
    <property type="project" value="TreeGrafter"/>
</dbReference>
<dbReference type="PANTHER" id="PTHR43539">
    <property type="entry name" value="FLAVIN-BINDING MONOOXYGENASE-LIKE PROTEIN (AFU_ORTHOLOGUE AFUA_4G09220)"/>
    <property type="match status" value="1"/>
</dbReference>
<dbReference type="PRINTS" id="PR00411">
    <property type="entry name" value="PNDRDTASEI"/>
</dbReference>
<dbReference type="EMBL" id="SMKR01000090">
    <property type="protein sequence ID" value="TDD21546.1"/>
    <property type="molecule type" value="Genomic_DNA"/>
</dbReference>
<accession>A0A4R4WV34</accession>
<protein>
    <submittedName>
        <fullName evidence="2">FAD-binding protein</fullName>
    </submittedName>
</protein>
<keyword evidence="1" id="KW-0560">Oxidoreductase</keyword>
<reference evidence="2 3" key="1">
    <citation type="submission" date="2019-02" db="EMBL/GenBank/DDBJ databases">
        <title>Draft genome sequences of novel Actinobacteria.</title>
        <authorList>
            <person name="Sahin N."/>
            <person name="Ay H."/>
            <person name="Saygin H."/>
        </authorList>
    </citation>
    <scope>NUCLEOTIDE SEQUENCE [LARGE SCALE GENOMIC DNA]</scope>
    <source>
        <strain evidence="2 3">16K104</strain>
    </source>
</reference>
<evidence type="ECO:0000313" key="2">
    <source>
        <dbReference type="EMBL" id="TDD21546.1"/>
    </source>
</evidence>
<dbReference type="OrthoDB" id="9808049at2"/>
<dbReference type="Proteomes" id="UP000295172">
    <property type="component" value="Unassembled WGS sequence"/>
</dbReference>
<keyword evidence="3" id="KW-1185">Reference proteome</keyword>
<dbReference type="AlphaFoldDB" id="A0A4R4WV34"/>
<proteinExistence type="predicted"/>
<dbReference type="Pfam" id="PF13738">
    <property type="entry name" value="Pyr_redox_3"/>
    <property type="match status" value="1"/>
</dbReference>
<comment type="caution">
    <text evidence="2">The sequence shown here is derived from an EMBL/GenBank/DDBJ whole genome shotgun (WGS) entry which is preliminary data.</text>
</comment>
<dbReference type="PANTHER" id="PTHR43539:SF78">
    <property type="entry name" value="FLAVIN-CONTAINING MONOOXYGENASE"/>
    <property type="match status" value="1"/>
</dbReference>
<dbReference type="PRINTS" id="PR00368">
    <property type="entry name" value="FADPNR"/>
</dbReference>
<sequence length="366" mass="39705">MRYETVVIGAGQAGLSAGYHLAQRGQPFVILDGADHVGGSWLNRWDSLALFTPASRDNLPGVRFGGGYTFPSKDEMVAYLQRYAGQHQLPIRLNTRVDGLFGEGGGYRVTAGTESFEADNVILATGVHRVPRTPRFADELSSDIVQLHTADYRNPAQLQPGTVLIVGAGNSGAEIGVEVGKTHKVLLAGRNVGYLPIDMRGWQGKLMFPLIWWVWENILTENKKPGRKVQAEALQGHSEPLIRQKEKDLLAVGIERVPRITGVVDGRPQTEDGDVLKVANVIWCTGFLPDFGWIDLPGLDTSGRIATERGSVTGQPGLYVLGQEFQYMFNSHTVGGVGKDAAYVVRQIAARSVLTSSGLEQARSGS</sequence>
<dbReference type="RefSeq" id="WP_132322586.1">
    <property type="nucleotide sequence ID" value="NZ_SMKR01000090.1"/>
</dbReference>
<evidence type="ECO:0000256" key="1">
    <source>
        <dbReference type="ARBA" id="ARBA00023002"/>
    </source>
</evidence>
<name>A0A4R4WV34_9ACTN</name>
<organism evidence="2 3">
    <name type="scientific">Kribbella turkmenica</name>
    <dbReference type="NCBI Taxonomy" id="2530375"/>
    <lineage>
        <taxon>Bacteria</taxon>
        <taxon>Bacillati</taxon>
        <taxon>Actinomycetota</taxon>
        <taxon>Actinomycetes</taxon>
        <taxon>Propionibacteriales</taxon>
        <taxon>Kribbellaceae</taxon>
        <taxon>Kribbella</taxon>
    </lineage>
</organism>
<dbReference type="GO" id="GO:0004497">
    <property type="term" value="F:monooxygenase activity"/>
    <property type="evidence" value="ECO:0007669"/>
    <property type="project" value="TreeGrafter"/>
</dbReference>
<dbReference type="SUPFAM" id="SSF51905">
    <property type="entry name" value="FAD/NAD(P)-binding domain"/>
    <property type="match status" value="2"/>
</dbReference>
<dbReference type="Gene3D" id="3.50.50.60">
    <property type="entry name" value="FAD/NAD(P)-binding domain"/>
    <property type="match status" value="1"/>
</dbReference>
<evidence type="ECO:0000313" key="3">
    <source>
        <dbReference type="Proteomes" id="UP000295172"/>
    </source>
</evidence>
<dbReference type="InterPro" id="IPR036188">
    <property type="entry name" value="FAD/NAD-bd_sf"/>
</dbReference>